<dbReference type="PANTHER" id="PTHR43464">
    <property type="entry name" value="METHYLTRANSFERASE"/>
    <property type="match status" value="1"/>
</dbReference>
<dbReference type="Pfam" id="PF13489">
    <property type="entry name" value="Methyltransf_23"/>
    <property type="match status" value="1"/>
</dbReference>
<comment type="caution">
    <text evidence="1">The sequence shown here is derived from an EMBL/GenBank/DDBJ whole genome shotgun (WGS) entry which is preliminary data.</text>
</comment>
<proteinExistence type="predicted"/>
<keyword evidence="2" id="KW-1185">Reference proteome</keyword>
<dbReference type="SUPFAM" id="SSF53335">
    <property type="entry name" value="S-adenosyl-L-methionine-dependent methyltransferases"/>
    <property type="match status" value="1"/>
</dbReference>
<dbReference type="InterPro" id="IPR029063">
    <property type="entry name" value="SAM-dependent_MTases_sf"/>
</dbReference>
<evidence type="ECO:0000313" key="2">
    <source>
        <dbReference type="Proteomes" id="UP000759443"/>
    </source>
</evidence>
<accession>A0ABS4E2G0</accession>
<keyword evidence="1" id="KW-0830">Ubiquinone</keyword>
<gene>
    <name evidence="1" type="ORF">J2Z17_003549</name>
</gene>
<organism evidence="1 2">
    <name type="scientific">Rhizobium halophytocola</name>
    <dbReference type="NCBI Taxonomy" id="735519"/>
    <lineage>
        <taxon>Bacteria</taxon>
        <taxon>Pseudomonadati</taxon>
        <taxon>Pseudomonadota</taxon>
        <taxon>Alphaproteobacteria</taxon>
        <taxon>Hyphomicrobiales</taxon>
        <taxon>Rhizobiaceae</taxon>
        <taxon>Rhizobium/Agrobacterium group</taxon>
        <taxon>Rhizobium</taxon>
    </lineage>
</organism>
<dbReference type="EMBL" id="JAGGJU010000010">
    <property type="protein sequence ID" value="MBP1852094.1"/>
    <property type="molecule type" value="Genomic_DNA"/>
</dbReference>
<protein>
    <submittedName>
        <fullName evidence="1">Ubiquinone/menaquinone biosynthesis C-methylase UbiE</fullName>
    </submittedName>
</protein>
<dbReference type="PANTHER" id="PTHR43464:SF83">
    <property type="entry name" value="MALONYL-[ACYL-CARRIER PROTEIN] O-METHYLTRANSFERASE"/>
    <property type="match status" value="1"/>
</dbReference>
<name>A0ABS4E2G0_9HYPH</name>
<dbReference type="Proteomes" id="UP000759443">
    <property type="component" value="Unassembled WGS sequence"/>
</dbReference>
<sequence length="194" mass="22372">MQSERYAEIYNDVYEKNAKYLFGETSPGLRMINQHHEFIRGTGIRHLDVGCGSGHVVALLGSRSFKKDSYGVDISPKAIEISAERIPRHKLSLIEDGAIKHPDKFFHLVTCFDVLEHLDELDILALLSELDRVTIDRGTMFLNISLRESSEVDKFGENLHRTIRPASWWDDLVKFDYYIVDKAEMEISGFKRLR</sequence>
<reference evidence="1 2" key="1">
    <citation type="submission" date="2021-03" db="EMBL/GenBank/DDBJ databases">
        <title>Genomic Encyclopedia of Type Strains, Phase IV (KMG-IV): sequencing the most valuable type-strain genomes for metagenomic binning, comparative biology and taxonomic classification.</title>
        <authorList>
            <person name="Goeker M."/>
        </authorList>
    </citation>
    <scope>NUCLEOTIDE SEQUENCE [LARGE SCALE GENOMIC DNA]</scope>
    <source>
        <strain evidence="1 2">DSM 21600</strain>
    </source>
</reference>
<dbReference type="CDD" id="cd02440">
    <property type="entry name" value="AdoMet_MTases"/>
    <property type="match status" value="1"/>
</dbReference>
<evidence type="ECO:0000313" key="1">
    <source>
        <dbReference type="EMBL" id="MBP1852094.1"/>
    </source>
</evidence>
<dbReference type="RefSeq" id="WP_209946942.1">
    <property type="nucleotide sequence ID" value="NZ_JAGGJU010000010.1"/>
</dbReference>
<dbReference type="Gene3D" id="3.40.50.150">
    <property type="entry name" value="Vaccinia Virus protein VP39"/>
    <property type="match status" value="1"/>
</dbReference>